<accession>A0A2M7RJE1</accession>
<proteinExistence type="predicted"/>
<comment type="caution">
    <text evidence="1">The sequence shown here is derived from an EMBL/GenBank/DDBJ whole genome shotgun (WGS) entry which is preliminary data.</text>
</comment>
<reference evidence="1 2" key="1">
    <citation type="submission" date="2017-09" db="EMBL/GenBank/DDBJ databases">
        <title>Depth-based differentiation of microbial function through sediment-hosted aquifers and enrichment of novel symbionts in the deep terrestrial subsurface.</title>
        <authorList>
            <person name="Probst A.J."/>
            <person name="Ladd B."/>
            <person name="Jarett J.K."/>
            <person name="Geller-Mcgrath D.E."/>
            <person name="Sieber C.M."/>
            <person name="Emerson J.B."/>
            <person name="Anantharaman K."/>
            <person name="Thomas B.C."/>
            <person name="Malmstrom R."/>
            <person name="Stieglmeier M."/>
            <person name="Klingl A."/>
            <person name="Woyke T."/>
            <person name="Ryan C.M."/>
            <person name="Banfield J.F."/>
        </authorList>
    </citation>
    <scope>NUCLEOTIDE SEQUENCE [LARGE SCALE GENOMIC DNA]</scope>
    <source>
        <strain evidence="1">CG_4_10_14_0_8_um_filter_42_10</strain>
    </source>
</reference>
<evidence type="ECO:0000313" key="2">
    <source>
        <dbReference type="Proteomes" id="UP000230779"/>
    </source>
</evidence>
<gene>
    <name evidence="1" type="ORF">COY66_02365</name>
</gene>
<dbReference type="EMBL" id="PFMD01000025">
    <property type="protein sequence ID" value="PIY96860.1"/>
    <property type="molecule type" value="Genomic_DNA"/>
</dbReference>
<evidence type="ECO:0000313" key="1">
    <source>
        <dbReference type="EMBL" id="PIY96860.1"/>
    </source>
</evidence>
<dbReference type="AlphaFoldDB" id="A0A2M7RJE1"/>
<dbReference type="Proteomes" id="UP000230779">
    <property type="component" value="Unassembled WGS sequence"/>
</dbReference>
<protein>
    <submittedName>
        <fullName evidence="1">Uncharacterized protein</fullName>
    </submittedName>
</protein>
<name>A0A2M7RJE1_9BACT</name>
<organism evidence="1 2">
    <name type="scientific">Candidatus Kerfeldbacteria bacterium CG_4_10_14_0_8_um_filter_42_10</name>
    <dbReference type="NCBI Taxonomy" id="2014248"/>
    <lineage>
        <taxon>Bacteria</taxon>
        <taxon>Candidatus Kerfeldiibacteriota</taxon>
    </lineage>
</organism>
<sequence>MAKAKTLTPPSNNWSTLTIRSNAVILVGPIGLGRLSIDAAKAEETPISSKKMMNITEIILESVIFIVVNK</sequence>